<protein>
    <submittedName>
        <fullName evidence="2">Uncharacterized protein</fullName>
    </submittedName>
</protein>
<comment type="caution">
    <text evidence="2">The sequence shown here is derived from an EMBL/GenBank/DDBJ whole genome shotgun (WGS) entry which is preliminary data.</text>
</comment>
<feature type="non-terminal residue" evidence="2">
    <location>
        <position position="1"/>
    </location>
</feature>
<feature type="region of interest" description="Disordered" evidence="1">
    <location>
        <begin position="128"/>
        <end position="168"/>
    </location>
</feature>
<feature type="compositionally biased region" description="Low complexity" evidence="1">
    <location>
        <begin position="134"/>
        <end position="145"/>
    </location>
</feature>
<accession>A0A8S2XWM5</accession>
<name>A0A8S2XWM5_9BILA</name>
<evidence type="ECO:0000313" key="3">
    <source>
        <dbReference type="Proteomes" id="UP000681967"/>
    </source>
</evidence>
<organism evidence="2 3">
    <name type="scientific">Rotaria magnacalcarata</name>
    <dbReference type="NCBI Taxonomy" id="392030"/>
    <lineage>
        <taxon>Eukaryota</taxon>
        <taxon>Metazoa</taxon>
        <taxon>Spiralia</taxon>
        <taxon>Gnathifera</taxon>
        <taxon>Rotifera</taxon>
        <taxon>Eurotatoria</taxon>
        <taxon>Bdelloidea</taxon>
        <taxon>Philodinida</taxon>
        <taxon>Philodinidae</taxon>
        <taxon>Rotaria</taxon>
    </lineage>
</organism>
<reference evidence="2" key="1">
    <citation type="submission" date="2021-02" db="EMBL/GenBank/DDBJ databases">
        <authorList>
            <person name="Nowell W R."/>
        </authorList>
    </citation>
    <scope>NUCLEOTIDE SEQUENCE</scope>
</reference>
<proteinExistence type="predicted"/>
<sequence>MVHHLSQVVISKVHFVTEYSRLIGANEPATHFWCMRFEGKYLYFKQLAIRSLNFKNPAFTLIKNNPEFSLFLIEEEIKDRVLFTEKLDLLIKGSNNIENEQLDSEGALNVCSKQTFDKCAASQTTASTKDSLDDPLLSSNDMSNDTFDTTSNVDDKTNEDGNDGSEEFQQNLPLDFTLVPLPEELEEIINENELIKLRGHTNQRRILLNFLFKVVFNTYNLLYPKTHDYFLITHALLKALKIPTTDVNAAIYVSTLMDECDIEQLVTTMKEGIRNGTVHNDTLNTLWKKTFGYRRLFIRSHTTNEVLEKFPDYSYPCLMFEEVKMIENVDIENNVSELLPRLFDKLPNNSLFIMDLLPIRIIKLLCKQFHQPVGHILVDSEPLVPTPCIKVSNEKFELYLDWQVVAETRNPTTALSLLLSLYNVFEVKFAKTTML</sequence>
<dbReference type="AlphaFoldDB" id="A0A8S2XWM5"/>
<dbReference type="Proteomes" id="UP000681967">
    <property type="component" value="Unassembled WGS sequence"/>
</dbReference>
<dbReference type="EMBL" id="CAJOBH010081676">
    <property type="protein sequence ID" value="CAF4520165.1"/>
    <property type="molecule type" value="Genomic_DNA"/>
</dbReference>
<evidence type="ECO:0000256" key="1">
    <source>
        <dbReference type="SAM" id="MobiDB-lite"/>
    </source>
</evidence>
<evidence type="ECO:0000313" key="2">
    <source>
        <dbReference type="EMBL" id="CAF4520165.1"/>
    </source>
</evidence>
<gene>
    <name evidence="2" type="ORF">BYL167_LOCUS36876</name>
</gene>